<dbReference type="RefSeq" id="WP_028529500.1">
    <property type="nucleotide sequence ID" value="NZ_CABLBR010000026.1"/>
</dbReference>
<name>A0ABY5VHL3_9FIRM</name>
<evidence type="ECO:0000256" key="1">
    <source>
        <dbReference type="ARBA" id="ARBA00004141"/>
    </source>
</evidence>
<dbReference type="PANTHER" id="PTHR31272:SF6">
    <property type="entry name" value="CYTOCHROME C-TYPE BIOGENESIS CCDA-LIKE CHLOROPLASTIC PROTEIN"/>
    <property type="match status" value="1"/>
</dbReference>
<evidence type="ECO:0000313" key="8">
    <source>
        <dbReference type="EMBL" id="UWP60100.1"/>
    </source>
</evidence>
<keyword evidence="5 6" id="KW-0472">Membrane</keyword>
<keyword evidence="9" id="KW-1185">Reference proteome</keyword>
<evidence type="ECO:0000256" key="3">
    <source>
        <dbReference type="ARBA" id="ARBA00022692"/>
    </source>
</evidence>
<dbReference type="EMBL" id="CP102290">
    <property type="protein sequence ID" value="UWP60100.1"/>
    <property type="molecule type" value="Genomic_DNA"/>
</dbReference>
<dbReference type="InterPro" id="IPR051790">
    <property type="entry name" value="Cytochrome_c-biogenesis_DsbD"/>
</dbReference>
<dbReference type="Pfam" id="PF02683">
    <property type="entry name" value="DsbD_TM"/>
    <property type="match status" value="1"/>
</dbReference>
<protein>
    <submittedName>
        <fullName evidence="8">Cytochrome c biogenesis protein CcdA</fullName>
    </submittedName>
</protein>
<comment type="subcellular location">
    <subcellularLocation>
        <location evidence="1">Membrane</location>
        <topology evidence="1">Multi-pass membrane protein</topology>
    </subcellularLocation>
</comment>
<comment type="similarity">
    <text evidence="2">Belongs to the DsbD family.</text>
</comment>
<dbReference type="InterPro" id="IPR003834">
    <property type="entry name" value="Cyt_c_assmbl_TM_dom"/>
</dbReference>
<evidence type="ECO:0000313" key="9">
    <source>
        <dbReference type="Proteomes" id="UP001060164"/>
    </source>
</evidence>
<keyword evidence="3 6" id="KW-0812">Transmembrane</keyword>
<organism evidence="8 9">
    <name type="scientific">Ruminococcus gauvreauii</name>
    <dbReference type="NCBI Taxonomy" id="438033"/>
    <lineage>
        <taxon>Bacteria</taxon>
        <taxon>Bacillati</taxon>
        <taxon>Bacillota</taxon>
        <taxon>Clostridia</taxon>
        <taxon>Eubacteriales</taxon>
        <taxon>Oscillospiraceae</taxon>
        <taxon>Ruminococcus</taxon>
    </lineage>
</organism>
<evidence type="ECO:0000256" key="6">
    <source>
        <dbReference type="SAM" id="Phobius"/>
    </source>
</evidence>
<feature type="transmembrane region" description="Helical" evidence="6">
    <location>
        <begin position="128"/>
        <end position="159"/>
    </location>
</feature>
<accession>A0ABY5VHL3</accession>
<feature type="transmembrane region" description="Helical" evidence="6">
    <location>
        <begin position="61"/>
        <end position="87"/>
    </location>
</feature>
<evidence type="ECO:0000259" key="7">
    <source>
        <dbReference type="Pfam" id="PF02683"/>
    </source>
</evidence>
<dbReference type="Proteomes" id="UP001060164">
    <property type="component" value="Chromosome"/>
</dbReference>
<gene>
    <name evidence="8" type="ORF">NQ502_03305</name>
</gene>
<feature type="transmembrane region" description="Helical" evidence="6">
    <location>
        <begin position="210"/>
        <end position="229"/>
    </location>
</feature>
<dbReference type="PANTHER" id="PTHR31272">
    <property type="entry name" value="CYTOCHROME C-TYPE BIOGENESIS PROTEIN HI_1454-RELATED"/>
    <property type="match status" value="1"/>
</dbReference>
<keyword evidence="4 6" id="KW-1133">Transmembrane helix</keyword>
<reference evidence="8" key="1">
    <citation type="journal article" date="2022" name="Cell">
        <title>Design, construction, and in vivo augmentation of a complex gut microbiome.</title>
        <authorList>
            <person name="Cheng A.G."/>
            <person name="Ho P.Y."/>
            <person name="Aranda-Diaz A."/>
            <person name="Jain S."/>
            <person name="Yu F.B."/>
            <person name="Meng X."/>
            <person name="Wang M."/>
            <person name="Iakiviak M."/>
            <person name="Nagashima K."/>
            <person name="Zhao A."/>
            <person name="Murugkar P."/>
            <person name="Patil A."/>
            <person name="Atabakhsh K."/>
            <person name="Weakley A."/>
            <person name="Yan J."/>
            <person name="Brumbaugh A.R."/>
            <person name="Higginbottom S."/>
            <person name="Dimas A."/>
            <person name="Shiver A.L."/>
            <person name="Deutschbauer A."/>
            <person name="Neff N."/>
            <person name="Sonnenburg J.L."/>
            <person name="Huang K.C."/>
            <person name="Fischbach M.A."/>
        </authorList>
    </citation>
    <scope>NUCLEOTIDE SEQUENCE</scope>
    <source>
        <strain evidence="8">DSM 19829</strain>
    </source>
</reference>
<evidence type="ECO:0000256" key="2">
    <source>
        <dbReference type="ARBA" id="ARBA00006143"/>
    </source>
</evidence>
<feature type="domain" description="Cytochrome C biogenesis protein transmembrane" evidence="7">
    <location>
        <begin position="17"/>
        <end position="189"/>
    </location>
</feature>
<proteinExistence type="inferred from homology"/>
<feature type="transmembrane region" description="Helical" evidence="6">
    <location>
        <begin position="93"/>
        <end position="116"/>
    </location>
</feature>
<sequence length="231" mass="24669">MTEILNTLAELMKEHLWIAPLLSFIAGILTSFTPCSLSSVPVVVAYIGSSAGDDGRKALRLSLTMAFGMALTFGTFGTLASAIGHLFHDIGMWWHMLLGVLMLLMALQLWGVISVIPHCHRQEAVKKGYIGALTAGVLSGIFASHCATPVMIALLALAAESENTGWGIFLLALYAVGHSILTVAAGCGYSAADRWIHDPKYERISRKLRALLAIAIGLLGVIMIGFAFLSD</sequence>
<feature type="transmembrane region" description="Helical" evidence="6">
    <location>
        <begin position="165"/>
        <end position="189"/>
    </location>
</feature>
<evidence type="ECO:0000256" key="4">
    <source>
        <dbReference type="ARBA" id="ARBA00022989"/>
    </source>
</evidence>
<feature type="transmembrane region" description="Helical" evidence="6">
    <location>
        <begin position="16"/>
        <end position="49"/>
    </location>
</feature>
<evidence type="ECO:0000256" key="5">
    <source>
        <dbReference type="ARBA" id="ARBA00023136"/>
    </source>
</evidence>